<comment type="cofactor">
    <cofactor evidence="1">
        <name>[3Fe-4S] cluster</name>
        <dbReference type="ChEBI" id="CHEBI:21137"/>
    </cofactor>
</comment>
<dbReference type="Pfam" id="PF13370">
    <property type="entry name" value="Fer4_13"/>
    <property type="match status" value="1"/>
</dbReference>
<evidence type="ECO:0000256" key="4">
    <source>
        <dbReference type="ARBA" id="ARBA00022982"/>
    </source>
</evidence>
<evidence type="ECO:0000256" key="1">
    <source>
        <dbReference type="ARBA" id="ARBA00001927"/>
    </source>
</evidence>
<dbReference type="SUPFAM" id="SSF54862">
    <property type="entry name" value="4Fe-4S ferredoxins"/>
    <property type="match status" value="1"/>
</dbReference>
<dbReference type="PANTHER" id="PTHR36923:SF3">
    <property type="entry name" value="FERREDOXIN"/>
    <property type="match status" value="1"/>
</dbReference>
<dbReference type="Proteomes" id="UP001499933">
    <property type="component" value="Unassembled WGS sequence"/>
</dbReference>
<proteinExistence type="predicted"/>
<evidence type="ECO:0000256" key="5">
    <source>
        <dbReference type="ARBA" id="ARBA00023004"/>
    </source>
</evidence>
<organism evidence="8 9">
    <name type="scientific">Microbacterium deminutum</name>
    <dbReference type="NCBI Taxonomy" id="344164"/>
    <lineage>
        <taxon>Bacteria</taxon>
        <taxon>Bacillati</taxon>
        <taxon>Actinomycetota</taxon>
        <taxon>Actinomycetes</taxon>
        <taxon>Micrococcales</taxon>
        <taxon>Microbacteriaceae</taxon>
        <taxon>Microbacterium</taxon>
    </lineage>
</organism>
<reference evidence="8 9" key="1">
    <citation type="journal article" date="2019" name="Int. J. Syst. Evol. Microbiol.">
        <title>The Global Catalogue of Microorganisms (GCM) 10K type strain sequencing project: providing services to taxonomists for standard genome sequencing and annotation.</title>
        <authorList>
            <consortium name="The Broad Institute Genomics Platform"/>
            <consortium name="The Broad Institute Genome Sequencing Center for Infectious Disease"/>
            <person name="Wu L."/>
            <person name="Ma J."/>
        </authorList>
    </citation>
    <scope>NUCLEOTIDE SEQUENCE [LARGE SCALE GENOMIC DNA]</scope>
    <source>
        <strain evidence="8 9">JCM 14901</strain>
    </source>
</reference>
<keyword evidence="6" id="KW-0411">Iron-sulfur</keyword>
<protein>
    <submittedName>
        <fullName evidence="8">Ferredoxin</fullName>
    </submittedName>
</protein>
<evidence type="ECO:0000256" key="6">
    <source>
        <dbReference type="ARBA" id="ARBA00023014"/>
    </source>
</evidence>
<keyword evidence="4" id="KW-0249">Electron transport</keyword>
<evidence type="ECO:0000256" key="7">
    <source>
        <dbReference type="ARBA" id="ARBA00023291"/>
    </source>
</evidence>
<gene>
    <name evidence="8" type="ORF">GCM10009776_13160</name>
</gene>
<sequence>MKVTVNPTTCIASGNCGKIAPRVFANRDEDDGFVSVVDENPPESEWAVAREAESLCPSATIHLVEDSSDRT</sequence>
<dbReference type="PANTHER" id="PTHR36923">
    <property type="entry name" value="FERREDOXIN"/>
    <property type="match status" value="1"/>
</dbReference>
<keyword evidence="3" id="KW-0479">Metal-binding</keyword>
<keyword evidence="5" id="KW-0408">Iron</keyword>
<comment type="caution">
    <text evidence="8">The sequence shown here is derived from an EMBL/GenBank/DDBJ whole genome shotgun (WGS) entry which is preliminary data.</text>
</comment>
<dbReference type="EMBL" id="BAAAOG010000002">
    <property type="protein sequence ID" value="GAA1952631.1"/>
    <property type="molecule type" value="Genomic_DNA"/>
</dbReference>
<dbReference type="InterPro" id="IPR051269">
    <property type="entry name" value="Fe-S_cluster_ET"/>
</dbReference>
<accession>A0ABN2QHQ5</accession>
<keyword evidence="7" id="KW-0003">3Fe-4S</keyword>
<dbReference type="RefSeq" id="WP_344092592.1">
    <property type="nucleotide sequence ID" value="NZ_BAAAOG010000002.1"/>
</dbReference>
<evidence type="ECO:0000313" key="8">
    <source>
        <dbReference type="EMBL" id="GAA1952631.1"/>
    </source>
</evidence>
<keyword evidence="2" id="KW-0813">Transport</keyword>
<name>A0ABN2QHQ5_9MICO</name>
<evidence type="ECO:0000256" key="2">
    <source>
        <dbReference type="ARBA" id="ARBA00022448"/>
    </source>
</evidence>
<evidence type="ECO:0000256" key="3">
    <source>
        <dbReference type="ARBA" id="ARBA00022723"/>
    </source>
</evidence>
<evidence type="ECO:0000313" key="9">
    <source>
        <dbReference type="Proteomes" id="UP001499933"/>
    </source>
</evidence>
<keyword evidence="9" id="KW-1185">Reference proteome</keyword>
<dbReference type="Gene3D" id="3.30.70.20">
    <property type="match status" value="1"/>
</dbReference>